<keyword evidence="4 8" id="KW-0548">Nucleotidyltransferase</keyword>
<dbReference type="Pfam" id="PF04998">
    <property type="entry name" value="RNA_pol_Rpb1_5"/>
    <property type="match status" value="1"/>
</dbReference>
<dbReference type="Gene3D" id="1.10.150.390">
    <property type="match status" value="1"/>
</dbReference>
<dbReference type="GO" id="GO:0000428">
    <property type="term" value="C:DNA-directed RNA polymerase complex"/>
    <property type="evidence" value="ECO:0007669"/>
    <property type="project" value="UniProtKB-KW"/>
</dbReference>
<comment type="subunit">
    <text evidence="8">Part of the RNA polymerase complex.</text>
</comment>
<dbReference type="GO" id="GO:0003677">
    <property type="term" value="F:DNA binding"/>
    <property type="evidence" value="ECO:0007669"/>
    <property type="project" value="UniProtKB-UniRule"/>
</dbReference>
<dbReference type="HAMAP" id="MF_00411">
    <property type="entry name" value="RNApol_arch_Rpo1C"/>
    <property type="match status" value="1"/>
</dbReference>
<evidence type="ECO:0000259" key="9">
    <source>
        <dbReference type="Pfam" id="PF04998"/>
    </source>
</evidence>
<keyword evidence="1 8" id="KW-0240">DNA-directed RNA polymerase</keyword>
<dbReference type="CDD" id="cd06528">
    <property type="entry name" value="RNAP_A"/>
    <property type="match status" value="1"/>
</dbReference>
<dbReference type="RefSeq" id="WP_084273259.1">
    <property type="nucleotide sequence ID" value="NZ_FWYE01000005.1"/>
</dbReference>
<accession>A0A8G2L7Z7</accession>
<keyword evidence="5 8" id="KW-0238">DNA-binding</keyword>
<evidence type="ECO:0000256" key="4">
    <source>
        <dbReference type="ARBA" id="ARBA00022695"/>
    </source>
</evidence>
<evidence type="ECO:0000256" key="7">
    <source>
        <dbReference type="ARBA" id="ARBA00048552"/>
    </source>
</evidence>
<evidence type="ECO:0000313" key="11">
    <source>
        <dbReference type="Proteomes" id="UP000192315"/>
    </source>
</evidence>
<keyword evidence="2 8" id="KW-0963">Cytoplasm</keyword>
<evidence type="ECO:0000256" key="1">
    <source>
        <dbReference type="ARBA" id="ARBA00022478"/>
    </source>
</evidence>
<dbReference type="NCBIfam" id="TIGR02389">
    <property type="entry name" value="RNA_pol_rpoA2"/>
    <property type="match status" value="1"/>
</dbReference>
<name>A0A8G2L7Z7_PICTO</name>
<keyword evidence="3 8" id="KW-0808">Transferase</keyword>
<dbReference type="PANTHER" id="PTHR19376:SF32">
    <property type="entry name" value="DNA-DIRECTED RNA POLYMERASE III SUBUNIT RPC1"/>
    <property type="match status" value="1"/>
</dbReference>
<evidence type="ECO:0000256" key="2">
    <source>
        <dbReference type="ARBA" id="ARBA00022490"/>
    </source>
</evidence>
<evidence type="ECO:0000256" key="8">
    <source>
        <dbReference type="HAMAP-Rule" id="MF_00411"/>
    </source>
</evidence>
<protein>
    <recommendedName>
        <fullName evidence="8">DNA-directed RNA polymerase subunit Rpo1C</fullName>
        <ecNumber evidence="8">2.7.7.6</ecNumber>
    </recommendedName>
    <alternativeName>
        <fullName evidence="8">DNA-directed RNA polymerase subunit A''</fullName>
    </alternativeName>
</protein>
<dbReference type="GO" id="GO:0005737">
    <property type="term" value="C:cytoplasm"/>
    <property type="evidence" value="ECO:0007669"/>
    <property type="project" value="UniProtKB-SubCell"/>
</dbReference>
<keyword evidence="11" id="KW-1185">Reference proteome</keyword>
<dbReference type="PANTHER" id="PTHR19376">
    <property type="entry name" value="DNA-DIRECTED RNA POLYMERASE"/>
    <property type="match status" value="1"/>
</dbReference>
<dbReference type="GO" id="GO:0003899">
    <property type="term" value="F:DNA-directed RNA polymerase activity"/>
    <property type="evidence" value="ECO:0007669"/>
    <property type="project" value="UniProtKB-UniRule"/>
</dbReference>
<dbReference type="InterPro" id="IPR012757">
    <property type="entry name" value="RPO1C"/>
</dbReference>
<comment type="subcellular location">
    <subcellularLocation>
        <location evidence="8">Cytoplasm</location>
    </subcellularLocation>
</comment>
<dbReference type="EMBL" id="FWYE01000005">
    <property type="protein sequence ID" value="SMD31602.1"/>
    <property type="molecule type" value="Genomic_DNA"/>
</dbReference>
<dbReference type="Proteomes" id="UP000192315">
    <property type="component" value="Unassembled WGS sequence"/>
</dbReference>
<dbReference type="SUPFAM" id="SSF64484">
    <property type="entry name" value="beta and beta-prime subunits of DNA dependent RNA-polymerase"/>
    <property type="match status" value="1"/>
</dbReference>
<sequence length="508" mass="57172">MSSLLWKDTKANVNNIIKNVPCYYAFEFNVENCSDGYITLNKKDFEYHVIISDVANFNDSDKIIKKRKNNLKKMIKIESIEKIDAINIDQFKMDKKIDELSSFAMGDLIKVEIKEVSEVNINSDVQSVINDGLNLGFKLPVSVAEKLVKYKKSLSTEKYEKLLNRVISELQKKEIDPYEAVGIIAAQSIGEPGTQMTMRTFHFAGVVEMNVTLGLPRLIEIVDARRVPSTPSMTIYLKKEYSNNEEKVRELIKTLENTALIDVADIITDVSEMSITVKLDERKSNERLVNINDIMNVIQKLKGIMAAQTDDKTILVKLQQESFKKLYQTQEDLKSLTIKGVPKIKRAIARYDNSERCWKIYTQGSNLKGVLDIDEVDPTRTYTNDIIEIEQVLGIEAARNAIYLEAERTLSEQGLNVDKRHLMLVADMMTFSGNVRAVGRQGISGRKSSVLARAAFEITSKHLLKAGLLGEVDQLAGVAENIIVGQPITLGTGAINLVYSGIKRVKHE</sequence>
<evidence type="ECO:0000313" key="10">
    <source>
        <dbReference type="EMBL" id="SMD31602.1"/>
    </source>
</evidence>
<dbReference type="InterPro" id="IPR007081">
    <property type="entry name" value="RNA_pol_Rpb1_5"/>
</dbReference>
<organism evidence="10 11">
    <name type="scientific">Picrophilus torridus (strain ATCC 700027 / DSM 9790 / JCM 10055 / NBRC 100828 / KAW 2/3)</name>
    <dbReference type="NCBI Taxonomy" id="1122961"/>
    <lineage>
        <taxon>Archaea</taxon>
        <taxon>Methanobacteriati</taxon>
        <taxon>Thermoplasmatota</taxon>
        <taxon>Thermoplasmata</taxon>
        <taxon>Thermoplasmatales</taxon>
        <taxon>Picrophilaceae</taxon>
        <taxon>Picrophilus</taxon>
    </lineage>
</organism>
<comment type="function">
    <text evidence="8">DNA-dependent RNA polymerase (RNAP) catalyzes the transcription of DNA into RNA using the four ribonucleoside triphosphates as substrates. Forms part of the jaw domain.</text>
</comment>
<proteinExistence type="inferred from homology"/>
<keyword evidence="6 8" id="KW-0804">Transcription</keyword>
<feature type="domain" description="RNA polymerase Rpb1" evidence="9">
    <location>
        <begin position="172"/>
        <end position="449"/>
    </location>
</feature>
<comment type="caution">
    <text evidence="10">The sequence shown here is derived from an EMBL/GenBank/DDBJ whole genome shotgun (WGS) entry which is preliminary data.</text>
</comment>
<comment type="catalytic activity">
    <reaction evidence="7 8">
        <text>RNA(n) + a ribonucleoside 5'-triphosphate = RNA(n+1) + diphosphate</text>
        <dbReference type="Rhea" id="RHEA:21248"/>
        <dbReference type="Rhea" id="RHEA-COMP:14527"/>
        <dbReference type="Rhea" id="RHEA-COMP:17342"/>
        <dbReference type="ChEBI" id="CHEBI:33019"/>
        <dbReference type="ChEBI" id="CHEBI:61557"/>
        <dbReference type="ChEBI" id="CHEBI:140395"/>
        <dbReference type="EC" id="2.7.7.6"/>
    </reaction>
</comment>
<dbReference type="EC" id="2.7.7.6" evidence="8"/>
<evidence type="ECO:0000256" key="6">
    <source>
        <dbReference type="ARBA" id="ARBA00023163"/>
    </source>
</evidence>
<dbReference type="AlphaFoldDB" id="A0A8G2L7Z7"/>
<gene>
    <name evidence="8" type="primary">rpo1C</name>
    <name evidence="8" type="synonym">rpoA2</name>
    <name evidence="10" type="ORF">SAMN02745355_1558</name>
</gene>
<dbReference type="InterPro" id="IPR045867">
    <property type="entry name" value="DNA-dir_RpoC_beta_prime"/>
</dbReference>
<comment type="similarity">
    <text evidence="8">Belongs to the RNA polymerase beta' chain family.</text>
</comment>
<dbReference type="GO" id="GO:0006351">
    <property type="term" value="P:DNA-templated transcription"/>
    <property type="evidence" value="ECO:0007669"/>
    <property type="project" value="UniProtKB-UniRule"/>
</dbReference>
<evidence type="ECO:0000256" key="5">
    <source>
        <dbReference type="ARBA" id="ARBA00023125"/>
    </source>
</evidence>
<evidence type="ECO:0000256" key="3">
    <source>
        <dbReference type="ARBA" id="ARBA00022679"/>
    </source>
</evidence>
<reference evidence="10 11" key="1">
    <citation type="submission" date="2017-04" db="EMBL/GenBank/DDBJ databases">
        <authorList>
            <person name="Varghese N."/>
            <person name="Submissions S."/>
        </authorList>
    </citation>
    <scope>NUCLEOTIDE SEQUENCE [LARGE SCALE GENOMIC DNA]</scope>
    <source>
        <strain evidence="10 11">DSM 9789</strain>
    </source>
</reference>